<dbReference type="PANTHER" id="PTHR43103">
    <property type="entry name" value="NUCLEOSIDE-DIPHOSPHATE-SUGAR EPIMERASE"/>
    <property type="match status" value="1"/>
</dbReference>
<dbReference type="PANTHER" id="PTHR43103:SF5">
    <property type="entry name" value="4-EPIMERASE, PUTATIVE (AFU_ORTHOLOGUE AFUA_7G00360)-RELATED"/>
    <property type="match status" value="1"/>
</dbReference>
<comment type="caution">
    <text evidence="6">The sequence shown here is derived from an EMBL/GenBank/DDBJ whole genome shotgun (WGS) entry which is preliminary data.</text>
</comment>
<keyword evidence="2" id="KW-0560">Oxidoreductase</keyword>
<dbReference type="Proteomes" id="UP000247459">
    <property type="component" value="Unassembled WGS sequence"/>
</dbReference>
<evidence type="ECO:0000256" key="4">
    <source>
        <dbReference type="SAM" id="MobiDB-lite"/>
    </source>
</evidence>
<proteinExistence type="inferred from homology"/>
<dbReference type="EMBL" id="PRLG01000008">
    <property type="protein sequence ID" value="PYY30397.1"/>
    <property type="molecule type" value="Genomic_DNA"/>
</dbReference>
<accession>A0A2W0CDV6</accession>
<dbReference type="GO" id="GO:0003978">
    <property type="term" value="F:UDP-glucose 4-epimerase activity"/>
    <property type="evidence" value="ECO:0007669"/>
    <property type="project" value="UniProtKB-EC"/>
</dbReference>
<protein>
    <submittedName>
        <fullName evidence="6">NAD dependent epimerase-dehydratase family protein</fullName>
        <ecNumber evidence="6">5.1.3.2</ecNumber>
    </submittedName>
</protein>
<organism evidence="6 7">
    <name type="scientific">Paenibacillus illinoisensis</name>
    <dbReference type="NCBI Taxonomy" id="59845"/>
    <lineage>
        <taxon>Bacteria</taxon>
        <taxon>Bacillati</taxon>
        <taxon>Bacillota</taxon>
        <taxon>Bacilli</taxon>
        <taxon>Bacillales</taxon>
        <taxon>Paenibacillaceae</taxon>
        <taxon>Paenibacillus</taxon>
    </lineage>
</organism>
<dbReference type="Pfam" id="PF01370">
    <property type="entry name" value="Epimerase"/>
    <property type="match status" value="1"/>
</dbReference>
<dbReference type="InterPro" id="IPR001509">
    <property type="entry name" value="Epimerase_deHydtase"/>
</dbReference>
<evidence type="ECO:0000313" key="7">
    <source>
        <dbReference type="Proteomes" id="UP000247459"/>
    </source>
</evidence>
<feature type="region of interest" description="Disordered" evidence="4">
    <location>
        <begin position="239"/>
        <end position="268"/>
    </location>
</feature>
<dbReference type="Gene3D" id="3.40.50.720">
    <property type="entry name" value="NAD(P)-binding Rossmann-like Domain"/>
    <property type="match status" value="1"/>
</dbReference>
<sequence length="268" mass="29953">MGNTRKKVLITGAAGVIGRSLLDGLREMDKYDIVAADLQDDPGAGIVPMDVTDAERLQELMRGVHTVLHIAWAKDEEDFLGKVLPINVTGAYHVYEAARMNGVQRVIFASSNHATGFYRTGEEIEVDDPYRPDSFYGLSKCYIELLGRYYVDKYDLSSFNIRIGNFSGDDYPHSERSAHIWISPRDMVQLAVCCIEADSGMKYLNLYGTSANSDNYYDIGYLAEKIGYRPEDDAAALWEEAKRRGAPDKQDETKYQGGGYVAKDQKGV</sequence>
<dbReference type="GO" id="GO:0016491">
    <property type="term" value="F:oxidoreductase activity"/>
    <property type="evidence" value="ECO:0007669"/>
    <property type="project" value="UniProtKB-KW"/>
</dbReference>
<feature type="compositionally biased region" description="Basic and acidic residues" evidence="4">
    <location>
        <begin position="239"/>
        <end position="254"/>
    </location>
</feature>
<dbReference type="RefSeq" id="WP_110756636.1">
    <property type="nucleotide sequence ID" value="NZ_JAXBDC010000006.1"/>
</dbReference>
<keyword evidence="6" id="KW-0413">Isomerase</keyword>
<evidence type="ECO:0000256" key="3">
    <source>
        <dbReference type="ARBA" id="ARBA00023027"/>
    </source>
</evidence>
<keyword evidence="3" id="KW-0520">NAD</keyword>
<evidence type="ECO:0000256" key="1">
    <source>
        <dbReference type="ARBA" id="ARBA00007637"/>
    </source>
</evidence>
<evidence type="ECO:0000256" key="2">
    <source>
        <dbReference type="ARBA" id="ARBA00023002"/>
    </source>
</evidence>
<dbReference type="SUPFAM" id="SSF51735">
    <property type="entry name" value="NAD(P)-binding Rossmann-fold domains"/>
    <property type="match status" value="1"/>
</dbReference>
<dbReference type="AlphaFoldDB" id="A0A2W0CDV6"/>
<dbReference type="OrthoDB" id="9779902at2"/>
<gene>
    <name evidence="6" type="ORF">PIL02S_00947</name>
</gene>
<dbReference type="CDD" id="cd08946">
    <property type="entry name" value="SDR_e"/>
    <property type="match status" value="1"/>
</dbReference>
<evidence type="ECO:0000313" key="6">
    <source>
        <dbReference type="EMBL" id="PYY30397.1"/>
    </source>
</evidence>
<comment type="similarity">
    <text evidence="1">Belongs to the NAD(P)-dependent epimerase/dehydratase family.</text>
</comment>
<dbReference type="EC" id="5.1.3.2" evidence="6"/>
<feature type="domain" description="NAD-dependent epimerase/dehydratase" evidence="5">
    <location>
        <begin position="8"/>
        <end position="180"/>
    </location>
</feature>
<name>A0A2W0CDV6_9BACL</name>
<evidence type="ECO:0000259" key="5">
    <source>
        <dbReference type="Pfam" id="PF01370"/>
    </source>
</evidence>
<dbReference type="InterPro" id="IPR036291">
    <property type="entry name" value="NAD(P)-bd_dom_sf"/>
</dbReference>
<reference evidence="6 7" key="1">
    <citation type="submission" date="2018-01" db="EMBL/GenBank/DDBJ databases">
        <title>Genome sequence of the PGP bacterium Paenibacillus illinoisensis E3.</title>
        <authorList>
            <person name="Rolli E."/>
            <person name="Marasco R."/>
            <person name="Bessem C."/>
            <person name="Michoud G."/>
            <person name="Gaiarsa S."/>
            <person name="Borin S."/>
            <person name="Daffonchio D."/>
        </authorList>
    </citation>
    <scope>NUCLEOTIDE SEQUENCE [LARGE SCALE GENOMIC DNA]</scope>
    <source>
        <strain evidence="6 7">E3</strain>
    </source>
</reference>